<dbReference type="SUPFAM" id="SSF48452">
    <property type="entry name" value="TPR-like"/>
    <property type="match status" value="1"/>
</dbReference>
<evidence type="ECO:0000313" key="6">
    <source>
        <dbReference type="Proteomes" id="UP000696931"/>
    </source>
</evidence>
<proteinExistence type="predicted"/>
<name>A0A933SEH1_UNCEI</name>
<feature type="chain" id="PRO_5037206790" evidence="4">
    <location>
        <begin position="26"/>
        <end position="652"/>
    </location>
</feature>
<protein>
    <submittedName>
        <fullName evidence="5">GWxTD domain-containing protein</fullName>
    </submittedName>
</protein>
<dbReference type="Proteomes" id="UP000696931">
    <property type="component" value="Unassembled WGS sequence"/>
</dbReference>
<evidence type="ECO:0000256" key="2">
    <source>
        <dbReference type="PROSITE-ProRule" id="PRU00339"/>
    </source>
</evidence>
<feature type="repeat" description="TPR" evidence="2">
    <location>
        <begin position="80"/>
        <end position="113"/>
    </location>
</feature>
<evidence type="ECO:0000256" key="4">
    <source>
        <dbReference type="SAM" id="SignalP"/>
    </source>
</evidence>
<accession>A0A933SEH1</accession>
<sequence>MTLRRCARSLFLVMLLSFAALVSRAAFVHAALTPTAAERAAEAEGLVKRAQRNLARGSVEYRRMAVQQLERATQLEPDNADYQLMLGRAYYRSGYLRAAMKRFERVAALQPDDAGARYGLGQVWRRDWLKYLEKSSLDHAIRELVATVRADSTHVDGWLMLSSLLVARGDSARALAAAEAALDVAPERADARIAHAAGLWRTGSAEEAAEEFRAALPLLERRVRERFEDFAPLASESDTAIYNHLAPEQKREFARQFWTEHDPDLATPINEAQLEYWARVTQAYFLYYDAKHHEWDERGELLVRYGPPESVDYNPLGTNLYSRGAAGTQMQFPMNVLVWSWPSLGMRVVLQDRVLSEYYLLPASSDRDMDPRPEPDSIGRRDALGTHQNRGVFPTLPPGVKRVPLRTQFARFVTGAGPQLFAAVEAPGRPDDALVADCVVLDSTQREVARSTRTLSPSACRADSFRVAEFSFPLPAGEYHVGFSVHAPGRRGTKRVVSELRPVLPGLLVSDVVVTCGAPPAPAPSVRIDANPSLEVAAGDPLTAYFEVYGLATDAEGKSRFEYSYRVRSASRDRRVWIQRLLQPAGTAPELDGTWRGEHAGGVRRQYVSVPLQSLPAGTWRLEVRVRDQITGEEAAREAQFTRLPSPAGSAH</sequence>
<feature type="region of interest" description="Disordered" evidence="3">
    <location>
        <begin position="365"/>
        <end position="397"/>
    </location>
</feature>
<dbReference type="GO" id="GO:0005886">
    <property type="term" value="C:plasma membrane"/>
    <property type="evidence" value="ECO:0007669"/>
    <property type="project" value="TreeGrafter"/>
</dbReference>
<comment type="caution">
    <text evidence="5">The sequence shown here is derived from an EMBL/GenBank/DDBJ whole genome shotgun (WGS) entry which is preliminary data.</text>
</comment>
<dbReference type="EMBL" id="JACRIW010000087">
    <property type="protein sequence ID" value="MBI5170253.1"/>
    <property type="molecule type" value="Genomic_DNA"/>
</dbReference>
<reference evidence="5" key="1">
    <citation type="submission" date="2020-07" db="EMBL/GenBank/DDBJ databases">
        <title>Huge and variable diversity of episymbiotic CPR bacteria and DPANN archaea in groundwater ecosystems.</title>
        <authorList>
            <person name="He C.Y."/>
            <person name="Keren R."/>
            <person name="Whittaker M."/>
            <person name="Farag I.F."/>
            <person name="Doudna J."/>
            <person name="Cate J.H.D."/>
            <person name="Banfield J.F."/>
        </authorList>
    </citation>
    <scope>NUCLEOTIDE SEQUENCE</scope>
    <source>
        <strain evidence="5">NC_groundwater_1813_Pr3_B-0.1um_71_17</strain>
    </source>
</reference>
<evidence type="ECO:0000256" key="1">
    <source>
        <dbReference type="ARBA" id="ARBA00022748"/>
    </source>
</evidence>
<feature type="signal peptide" evidence="4">
    <location>
        <begin position="1"/>
        <end position="25"/>
    </location>
</feature>
<gene>
    <name evidence="5" type="ORF">HZA61_12255</name>
</gene>
<evidence type="ECO:0000313" key="5">
    <source>
        <dbReference type="EMBL" id="MBI5170253.1"/>
    </source>
</evidence>
<dbReference type="Pfam" id="PF13432">
    <property type="entry name" value="TPR_16"/>
    <property type="match status" value="1"/>
</dbReference>
<keyword evidence="4" id="KW-0732">Signal</keyword>
<dbReference type="AlphaFoldDB" id="A0A933SEH1"/>
<dbReference type="PANTHER" id="PTHR47870:SF1">
    <property type="entry name" value="CYTOCHROME C-TYPE BIOGENESIS PROTEIN CCMH"/>
    <property type="match status" value="1"/>
</dbReference>
<feature type="compositionally biased region" description="Basic and acidic residues" evidence="3">
    <location>
        <begin position="365"/>
        <end position="384"/>
    </location>
</feature>
<dbReference type="GO" id="GO:0017004">
    <property type="term" value="P:cytochrome complex assembly"/>
    <property type="evidence" value="ECO:0007669"/>
    <property type="project" value="UniProtKB-KW"/>
</dbReference>
<keyword evidence="1" id="KW-0201">Cytochrome c-type biogenesis</keyword>
<dbReference type="PANTHER" id="PTHR47870">
    <property type="entry name" value="CYTOCHROME C-TYPE BIOGENESIS PROTEIN CCMH"/>
    <property type="match status" value="1"/>
</dbReference>
<dbReference type="InterPro" id="IPR019734">
    <property type="entry name" value="TPR_rpt"/>
</dbReference>
<dbReference type="NCBIfam" id="TIGR04514">
    <property type="entry name" value="GWxTD_dom"/>
    <property type="match status" value="1"/>
</dbReference>
<dbReference type="InterPro" id="IPR030959">
    <property type="entry name" value="GWxTD_dom"/>
</dbReference>
<dbReference type="InterPro" id="IPR011990">
    <property type="entry name" value="TPR-like_helical_dom_sf"/>
</dbReference>
<keyword evidence="2" id="KW-0802">TPR repeat</keyword>
<dbReference type="Gene3D" id="1.25.40.10">
    <property type="entry name" value="Tetratricopeptide repeat domain"/>
    <property type="match status" value="2"/>
</dbReference>
<dbReference type="InterPro" id="IPR051263">
    <property type="entry name" value="C-type_cytochrome_biogenesis"/>
</dbReference>
<evidence type="ECO:0000256" key="3">
    <source>
        <dbReference type="SAM" id="MobiDB-lite"/>
    </source>
</evidence>
<dbReference type="Pfam" id="PF14559">
    <property type="entry name" value="TPR_19"/>
    <property type="match status" value="1"/>
</dbReference>
<dbReference type="PROSITE" id="PS50005">
    <property type="entry name" value="TPR"/>
    <property type="match status" value="1"/>
</dbReference>
<organism evidence="5 6">
    <name type="scientific">Eiseniibacteriota bacterium</name>
    <dbReference type="NCBI Taxonomy" id="2212470"/>
    <lineage>
        <taxon>Bacteria</taxon>
        <taxon>Candidatus Eiseniibacteriota</taxon>
    </lineage>
</organism>